<protein>
    <recommendedName>
        <fullName evidence="3">Lipoprotein</fullName>
    </recommendedName>
</protein>
<gene>
    <name evidence="1" type="ORF">CWR45_01190</name>
</gene>
<evidence type="ECO:0000313" key="1">
    <source>
        <dbReference type="EMBL" id="RDW21517.1"/>
    </source>
</evidence>
<evidence type="ECO:0008006" key="3">
    <source>
        <dbReference type="Google" id="ProtNLM"/>
    </source>
</evidence>
<reference evidence="2" key="1">
    <citation type="submission" date="2017-11" db="EMBL/GenBank/DDBJ databases">
        <authorList>
            <person name="Zhu W."/>
        </authorList>
    </citation>
    <scope>NUCLEOTIDE SEQUENCE [LARGE SCALE GENOMIC DNA]</scope>
    <source>
        <strain evidence="2">CAU 1051</strain>
    </source>
</reference>
<dbReference type="OrthoDB" id="2450230at2"/>
<accession>A0A3D8Q115</accession>
<organism evidence="1 2">
    <name type="scientific">Oceanobacillus chungangensis</name>
    <dbReference type="NCBI Taxonomy" id="1229152"/>
    <lineage>
        <taxon>Bacteria</taxon>
        <taxon>Bacillati</taxon>
        <taxon>Bacillota</taxon>
        <taxon>Bacilli</taxon>
        <taxon>Bacillales</taxon>
        <taxon>Bacillaceae</taxon>
        <taxon>Oceanobacillus</taxon>
    </lineage>
</organism>
<comment type="caution">
    <text evidence="1">The sequence shown here is derived from an EMBL/GenBank/DDBJ whole genome shotgun (WGS) entry which is preliminary data.</text>
</comment>
<dbReference type="AlphaFoldDB" id="A0A3D8Q115"/>
<dbReference type="PROSITE" id="PS51257">
    <property type="entry name" value="PROKAR_LIPOPROTEIN"/>
    <property type="match status" value="1"/>
</dbReference>
<evidence type="ECO:0000313" key="2">
    <source>
        <dbReference type="Proteomes" id="UP000256520"/>
    </source>
</evidence>
<name>A0A3D8Q115_9BACI</name>
<dbReference type="Proteomes" id="UP000256520">
    <property type="component" value="Unassembled WGS sequence"/>
</dbReference>
<dbReference type="RefSeq" id="WP_115747974.1">
    <property type="nucleotide sequence ID" value="NZ_PIOD01000002.1"/>
</dbReference>
<keyword evidence="2" id="KW-1185">Reference proteome</keyword>
<sequence length="170" mass="18991">MRKYIRGIITSLLIVLVLSGCSLKSEENAIQDAKETAKLAFEDQTPIKANHEVNEQLLYLPANLEVQSGDKTNLILENGDQTFIVFHNVIEDSNSKLNYHAAQAEEALAIESFKDEDNFGYIRILADDGEGYELQIGVGGVKITTYTTKAKLDKDALEMMKMAKFISTER</sequence>
<proteinExistence type="predicted"/>
<dbReference type="EMBL" id="PIOD01000002">
    <property type="protein sequence ID" value="RDW21517.1"/>
    <property type="molecule type" value="Genomic_DNA"/>
</dbReference>